<evidence type="ECO:0000259" key="6">
    <source>
        <dbReference type="SMART" id="SM00235"/>
    </source>
</evidence>
<keyword evidence="1" id="KW-0645">Protease</keyword>
<dbReference type="Gene3D" id="3.40.390.10">
    <property type="entry name" value="Collagenase (Catalytic Domain)"/>
    <property type="match status" value="1"/>
</dbReference>
<name>A0ABW4E597_9LACO</name>
<evidence type="ECO:0000256" key="5">
    <source>
        <dbReference type="SAM" id="MobiDB-lite"/>
    </source>
</evidence>
<dbReference type="CDD" id="cd04268">
    <property type="entry name" value="ZnMc_MMP_like"/>
    <property type="match status" value="1"/>
</dbReference>
<dbReference type="EC" id="3.4.24.-" evidence="7"/>
<dbReference type="SMART" id="SM00235">
    <property type="entry name" value="ZnMc"/>
    <property type="match status" value="1"/>
</dbReference>
<organism evidence="7 8">
    <name type="scientific">Lacticaseibacillus baoqingensis</name>
    <dbReference type="NCBI Taxonomy" id="2486013"/>
    <lineage>
        <taxon>Bacteria</taxon>
        <taxon>Bacillati</taxon>
        <taxon>Bacillota</taxon>
        <taxon>Bacilli</taxon>
        <taxon>Lactobacillales</taxon>
        <taxon>Lactobacillaceae</taxon>
        <taxon>Lacticaseibacillus</taxon>
    </lineage>
</organism>
<keyword evidence="3 7" id="KW-0378">Hydrolase</keyword>
<evidence type="ECO:0000256" key="2">
    <source>
        <dbReference type="ARBA" id="ARBA00022723"/>
    </source>
</evidence>
<evidence type="ECO:0000256" key="1">
    <source>
        <dbReference type="ARBA" id="ARBA00022670"/>
    </source>
</evidence>
<dbReference type="EMBL" id="JBHTON010000014">
    <property type="protein sequence ID" value="MFD1484557.1"/>
    <property type="molecule type" value="Genomic_DNA"/>
</dbReference>
<reference evidence="8" key="1">
    <citation type="journal article" date="2019" name="Int. J. Syst. Evol. Microbiol.">
        <title>The Global Catalogue of Microorganisms (GCM) 10K type strain sequencing project: providing services to taxonomists for standard genome sequencing and annotation.</title>
        <authorList>
            <consortium name="The Broad Institute Genomics Platform"/>
            <consortium name="The Broad Institute Genome Sequencing Center for Infectious Disease"/>
            <person name="Wu L."/>
            <person name="Ma J."/>
        </authorList>
    </citation>
    <scope>NUCLEOTIDE SEQUENCE [LARGE SCALE GENOMIC DNA]</scope>
    <source>
        <strain evidence="8">CCM 8903</strain>
    </source>
</reference>
<dbReference type="Pfam" id="PF00413">
    <property type="entry name" value="Peptidase_M10"/>
    <property type="match status" value="1"/>
</dbReference>
<sequence length="219" mass="22972">MRWLSRLLGLGIIIMGLWTWRDTILPQLPTPATPTTTSASQSSTSSSSAASASNTPATPTESIVSGMPLANTYAYHFDNGVPAREQALFKQAVAAYNHTGIVTLTAGAGGATQNMVTFGVYHKQMATNNGTFELGHGGPQIIRRYGLTTTTVNHGSAQLNLTYASELSLSVAMHELGHALGLDHSTAVTSVMYPVDQGVTTLSAADLAGLRAIYPAAQH</sequence>
<evidence type="ECO:0000313" key="7">
    <source>
        <dbReference type="EMBL" id="MFD1484557.1"/>
    </source>
</evidence>
<evidence type="ECO:0000256" key="4">
    <source>
        <dbReference type="ARBA" id="ARBA00022833"/>
    </source>
</evidence>
<dbReference type="SUPFAM" id="SSF55486">
    <property type="entry name" value="Metalloproteases ('zincins'), catalytic domain"/>
    <property type="match status" value="1"/>
</dbReference>
<comment type="caution">
    <text evidence="7">The sequence shown here is derived from an EMBL/GenBank/DDBJ whole genome shotgun (WGS) entry which is preliminary data.</text>
</comment>
<accession>A0ABW4E597</accession>
<keyword evidence="7" id="KW-0482">Metalloprotease</keyword>
<dbReference type="GO" id="GO:0008237">
    <property type="term" value="F:metallopeptidase activity"/>
    <property type="evidence" value="ECO:0007669"/>
    <property type="project" value="UniProtKB-KW"/>
</dbReference>
<feature type="region of interest" description="Disordered" evidence="5">
    <location>
        <begin position="29"/>
        <end position="60"/>
    </location>
</feature>
<feature type="domain" description="Peptidase metallopeptidase" evidence="6">
    <location>
        <begin position="66"/>
        <end position="216"/>
    </location>
</feature>
<feature type="compositionally biased region" description="Low complexity" evidence="5">
    <location>
        <begin position="33"/>
        <end position="60"/>
    </location>
</feature>
<dbReference type="InterPro" id="IPR001818">
    <property type="entry name" value="Pept_M10_metallopeptidase"/>
</dbReference>
<keyword evidence="8" id="KW-1185">Reference proteome</keyword>
<keyword evidence="4" id="KW-0862">Zinc</keyword>
<evidence type="ECO:0000313" key="8">
    <source>
        <dbReference type="Proteomes" id="UP001597252"/>
    </source>
</evidence>
<dbReference type="Proteomes" id="UP001597252">
    <property type="component" value="Unassembled WGS sequence"/>
</dbReference>
<dbReference type="InterPro" id="IPR006026">
    <property type="entry name" value="Peptidase_Metallo"/>
</dbReference>
<keyword evidence="2" id="KW-0479">Metal-binding</keyword>
<dbReference type="RefSeq" id="WP_125751078.1">
    <property type="nucleotide sequence ID" value="NZ_JBHTON010000014.1"/>
</dbReference>
<gene>
    <name evidence="7" type="ORF">ACFQ5J_04875</name>
</gene>
<dbReference type="InterPro" id="IPR024079">
    <property type="entry name" value="MetalloPept_cat_dom_sf"/>
</dbReference>
<evidence type="ECO:0000256" key="3">
    <source>
        <dbReference type="ARBA" id="ARBA00022801"/>
    </source>
</evidence>
<proteinExistence type="predicted"/>
<protein>
    <submittedName>
        <fullName evidence="7">Matrixin family metalloprotease</fullName>
        <ecNumber evidence="7">3.4.24.-</ecNumber>
    </submittedName>
</protein>